<keyword evidence="6" id="KW-1185">Reference proteome</keyword>
<reference evidence="5" key="1">
    <citation type="submission" date="2023-06" db="EMBL/GenBank/DDBJ databases">
        <title>Genome-scale phylogeny and comparative genomics of the fungal order Sordariales.</title>
        <authorList>
            <consortium name="Lawrence Berkeley National Laboratory"/>
            <person name="Hensen N."/>
            <person name="Bonometti L."/>
            <person name="Westerberg I."/>
            <person name="Brannstrom I.O."/>
            <person name="Guillou S."/>
            <person name="Cros-Aarteil S."/>
            <person name="Calhoun S."/>
            <person name="Haridas S."/>
            <person name="Kuo A."/>
            <person name="Mondo S."/>
            <person name="Pangilinan J."/>
            <person name="Riley R."/>
            <person name="Labutti K."/>
            <person name="Andreopoulos B."/>
            <person name="Lipzen A."/>
            <person name="Chen C."/>
            <person name="Yanf M."/>
            <person name="Daum C."/>
            <person name="Ng V."/>
            <person name="Clum A."/>
            <person name="Steindorff A."/>
            <person name="Ohm R."/>
            <person name="Martin F."/>
            <person name="Silar P."/>
            <person name="Natvig D."/>
            <person name="Lalanne C."/>
            <person name="Gautier V."/>
            <person name="Ament-Velasquez S.L."/>
            <person name="Kruys A."/>
            <person name="Hutchinson M.I."/>
            <person name="Powell A.J."/>
            <person name="Barry K."/>
            <person name="Miller A.N."/>
            <person name="Grigoriev I.V."/>
            <person name="Debuchy R."/>
            <person name="Gladieux P."/>
            <person name="Thoren M.H."/>
            <person name="Johannesson H."/>
        </authorList>
    </citation>
    <scope>NUCLEOTIDE SEQUENCE</scope>
    <source>
        <strain evidence="5">SMH2532-1</strain>
    </source>
</reference>
<dbReference type="Proteomes" id="UP001174936">
    <property type="component" value="Unassembled WGS sequence"/>
</dbReference>
<dbReference type="Pfam" id="PF05648">
    <property type="entry name" value="PEX11"/>
    <property type="match status" value="1"/>
</dbReference>
<dbReference type="InterPro" id="IPR008733">
    <property type="entry name" value="PEX11"/>
</dbReference>
<evidence type="ECO:0000313" key="5">
    <source>
        <dbReference type="EMBL" id="KAK0641034.1"/>
    </source>
</evidence>
<dbReference type="GO" id="GO:0016559">
    <property type="term" value="P:peroxisome fission"/>
    <property type="evidence" value="ECO:0007669"/>
    <property type="project" value="InterPro"/>
</dbReference>
<sequence length="264" mass="29601">MPTPLEQFIKFSTDASGLERTFRLFQAITQVLIFVSPARALLFSLLSFLSSSPDHLSKLQPLSITTLSTLRARFAIGRRYFRVFRFLDSFNAAWKGFAVGPRGWGEWLDVGAKGFNGMYLLLETITFPDALGVEGFGIWEVEVNKVLVVEAQRFWLFALVCGIGAGWARVVKLRGMGKGEKTGEGEKEEVRRKRAEEERKRREMEWKVLRRMIADALDIAVPGAVVGWAPASPGTVGLLMLVSTWLTGLEVWERCGRELDAVRG</sequence>
<dbReference type="AlphaFoldDB" id="A0AA39XVT3"/>
<comment type="subcellular location">
    <subcellularLocation>
        <location evidence="4">Peroxisome membrane</location>
    </subcellularLocation>
</comment>
<comment type="caution">
    <text evidence="5">The sequence shown here is derived from an EMBL/GenBank/DDBJ whole genome shotgun (WGS) entry which is preliminary data.</text>
</comment>
<accession>A0AA39XVT3</accession>
<gene>
    <name evidence="5" type="ORF">B0T16DRAFT_206388</name>
</gene>
<dbReference type="GO" id="GO:0005778">
    <property type="term" value="C:peroxisomal membrane"/>
    <property type="evidence" value="ECO:0007669"/>
    <property type="project" value="UniProtKB-SubCell"/>
</dbReference>
<keyword evidence="2" id="KW-0472">Membrane</keyword>
<evidence type="ECO:0000256" key="2">
    <source>
        <dbReference type="ARBA" id="ARBA00023136"/>
    </source>
</evidence>
<evidence type="ECO:0000256" key="4">
    <source>
        <dbReference type="ARBA" id="ARBA00046271"/>
    </source>
</evidence>
<evidence type="ECO:0000256" key="1">
    <source>
        <dbReference type="ARBA" id="ARBA00022593"/>
    </source>
</evidence>
<protein>
    <submittedName>
        <fullName evidence="5">Peroxisomal biogenesis factor 11</fullName>
    </submittedName>
</protein>
<dbReference type="PANTHER" id="PTHR12652:SF23">
    <property type="entry name" value="MICROBODY (PEROXISOME) PROLIFERATION PROTEIN PEROXIN 11B (EUROFUNG)"/>
    <property type="match status" value="1"/>
</dbReference>
<organism evidence="5 6">
    <name type="scientific">Cercophora newfieldiana</name>
    <dbReference type="NCBI Taxonomy" id="92897"/>
    <lineage>
        <taxon>Eukaryota</taxon>
        <taxon>Fungi</taxon>
        <taxon>Dikarya</taxon>
        <taxon>Ascomycota</taxon>
        <taxon>Pezizomycotina</taxon>
        <taxon>Sordariomycetes</taxon>
        <taxon>Sordariomycetidae</taxon>
        <taxon>Sordariales</taxon>
        <taxon>Lasiosphaeriaceae</taxon>
        <taxon>Cercophora</taxon>
    </lineage>
</organism>
<keyword evidence="3" id="KW-0576">Peroxisome</keyword>
<name>A0AA39XVT3_9PEZI</name>
<keyword evidence="1" id="KW-0962">Peroxisome biogenesis</keyword>
<proteinExistence type="predicted"/>
<dbReference type="EMBL" id="JAULSV010000006">
    <property type="protein sequence ID" value="KAK0641034.1"/>
    <property type="molecule type" value="Genomic_DNA"/>
</dbReference>
<dbReference type="PANTHER" id="PTHR12652">
    <property type="entry name" value="PEROXISOMAL BIOGENESIS FACTOR 11"/>
    <property type="match status" value="1"/>
</dbReference>
<evidence type="ECO:0000313" key="6">
    <source>
        <dbReference type="Proteomes" id="UP001174936"/>
    </source>
</evidence>
<evidence type="ECO:0000256" key="3">
    <source>
        <dbReference type="ARBA" id="ARBA00023140"/>
    </source>
</evidence>